<evidence type="ECO:0000256" key="3">
    <source>
        <dbReference type="ARBA" id="ARBA00022475"/>
    </source>
</evidence>
<feature type="transmembrane region" description="Helical" evidence="10">
    <location>
        <begin position="304"/>
        <end position="324"/>
    </location>
</feature>
<feature type="transmembrane region" description="Helical" evidence="10">
    <location>
        <begin position="30"/>
        <end position="50"/>
    </location>
</feature>
<evidence type="ECO:0000259" key="12">
    <source>
        <dbReference type="Pfam" id="PF00999"/>
    </source>
</evidence>
<feature type="transmembrane region" description="Helical" evidence="10">
    <location>
        <begin position="379"/>
        <end position="399"/>
    </location>
</feature>
<keyword evidence="2 10" id="KW-0813">Transport</keyword>
<feature type="domain" description="Cation/H+ exchanger transmembrane" evidence="12">
    <location>
        <begin position="14"/>
        <end position="405"/>
    </location>
</feature>
<dbReference type="GO" id="GO:0015385">
    <property type="term" value="F:sodium:proton antiporter activity"/>
    <property type="evidence" value="ECO:0007669"/>
    <property type="project" value="InterPro"/>
</dbReference>
<feature type="transmembrane region" description="Helical" evidence="10">
    <location>
        <begin position="345"/>
        <end position="367"/>
    </location>
</feature>
<dbReference type="AlphaFoldDB" id="A0A7U3ZPF6"/>
<feature type="coiled-coil region" evidence="11">
    <location>
        <begin position="445"/>
        <end position="472"/>
    </location>
</feature>
<dbReference type="InterPro" id="IPR004705">
    <property type="entry name" value="Cation/H_exchanger_CPA1_bac"/>
</dbReference>
<keyword evidence="3 10" id="KW-1003">Cell membrane</keyword>
<dbReference type="Gene3D" id="6.10.140.1330">
    <property type="match status" value="1"/>
</dbReference>
<keyword evidence="14" id="KW-1185">Reference proteome</keyword>
<dbReference type="EMBL" id="CP002859">
    <property type="protein sequence ID" value="AEI50945.1"/>
    <property type="molecule type" value="Genomic_DNA"/>
</dbReference>
<dbReference type="NCBIfam" id="TIGR00831">
    <property type="entry name" value="a_cpa1"/>
    <property type="match status" value="1"/>
</dbReference>
<evidence type="ECO:0000256" key="11">
    <source>
        <dbReference type="SAM" id="Coils"/>
    </source>
</evidence>
<evidence type="ECO:0000256" key="7">
    <source>
        <dbReference type="ARBA" id="ARBA00023065"/>
    </source>
</evidence>
<dbReference type="InterPro" id="IPR006153">
    <property type="entry name" value="Cation/H_exchanger_TM"/>
</dbReference>
<feature type="transmembrane region" description="Helical" evidence="10">
    <location>
        <begin position="87"/>
        <end position="108"/>
    </location>
</feature>
<comment type="subcellular location">
    <subcellularLocation>
        <location evidence="1 10">Cell membrane</location>
        <topology evidence="1 10">Multi-pass membrane protein</topology>
    </subcellularLocation>
</comment>
<organism evidence="13 14">
    <name type="scientific">Runella slithyformis (strain ATCC 29530 / DSM 19594 / LMG 11500 / NCIMB 11436 / LSU 4)</name>
    <dbReference type="NCBI Taxonomy" id="761193"/>
    <lineage>
        <taxon>Bacteria</taxon>
        <taxon>Pseudomonadati</taxon>
        <taxon>Bacteroidota</taxon>
        <taxon>Cytophagia</taxon>
        <taxon>Cytophagales</taxon>
        <taxon>Spirosomataceae</taxon>
        <taxon>Runella</taxon>
    </lineage>
</organism>
<dbReference type="RefSeq" id="WP_013930235.1">
    <property type="nucleotide sequence ID" value="NC_015703.1"/>
</dbReference>
<comment type="similarity">
    <text evidence="10">Belongs to the monovalent cation:proton antiporter 1 (CPA1) transporter (TC 2.A.36) family.</text>
</comment>
<dbReference type="InterPro" id="IPR018422">
    <property type="entry name" value="Cation/H_exchanger_CPA1"/>
</dbReference>
<evidence type="ECO:0000256" key="6">
    <source>
        <dbReference type="ARBA" id="ARBA00023053"/>
    </source>
</evidence>
<gene>
    <name evidence="13" type="ordered locus">Runsl_4625</name>
</gene>
<keyword evidence="6 10" id="KW-0915">Sodium</keyword>
<dbReference type="Proteomes" id="UP000000493">
    <property type="component" value="Chromosome"/>
</dbReference>
<keyword evidence="4 10" id="KW-0812">Transmembrane</keyword>
<reference evidence="13 14" key="2">
    <citation type="journal article" date="2012" name="Stand. Genomic Sci.">
        <title>Complete genome sequence of the aquatic bacterium Runella slithyformis type strain (LSU 4(T)).</title>
        <authorList>
            <person name="Copeland A."/>
            <person name="Zhang X."/>
            <person name="Misra M."/>
            <person name="Lapidus A."/>
            <person name="Nolan M."/>
            <person name="Lucas S."/>
            <person name="Deshpande S."/>
            <person name="Cheng J.F."/>
            <person name="Tapia R."/>
            <person name="Goodwin L.A."/>
            <person name="Pitluck S."/>
            <person name="Liolios K."/>
            <person name="Pagani I."/>
            <person name="Ivanova N."/>
            <person name="Mikhailova N."/>
            <person name="Pati A."/>
            <person name="Chen A."/>
            <person name="Palaniappan K."/>
            <person name="Land M."/>
            <person name="Hauser L."/>
            <person name="Pan C."/>
            <person name="Jeffries C.D."/>
            <person name="Detter J.C."/>
            <person name="Brambilla E.M."/>
            <person name="Rohde M."/>
            <person name="Djao O.D."/>
            <person name="Goker M."/>
            <person name="Sikorski J."/>
            <person name="Tindall B.J."/>
            <person name="Woyke T."/>
            <person name="Bristow J."/>
            <person name="Eisen J.A."/>
            <person name="Markowitz V."/>
            <person name="Hugenholtz P."/>
            <person name="Kyrpides N.C."/>
            <person name="Klenk H.P."/>
            <person name="Mavromatis K."/>
        </authorList>
    </citation>
    <scope>NUCLEOTIDE SEQUENCE [LARGE SCALE GENOMIC DNA]</scope>
    <source>
        <strain evidence="14">ATCC 29530 / DSM 19594 / LMG 11500 / NCIMB 11436 / LSU 4</strain>
    </source>
</reference>
<dbReference type="Pfam" id="PF00999">
    <property type="entry name" value="Na_H_Exchanger"/>
    <property type="match status" value="1"/>
</dbReference>
<keyword evidence="9 10" id="KW-0739">Sodium transport</keyword>
<name>A0A7U3ZPF6_RUNSL</name>
<evidence type="ECO:0000256" key="9">
    <source>
        <dbReference type="ARBA" id="ARBA00023201"/>
    </source>
</evidence>
<dbReference type="GO" id="GO:0005886">
    <property type="term" value="C:plasma membrane"/>
    <property type="evidence" value="ECO:0007669"/>
    <property type="project" value="UniProtKB-SubCell"/>
</dbReference>
<keyword evidence="11" id="KW-0175">Coiled coil</keyword>
<comment type="function">
    <text evidence="10">Na(+)/H(+) antiporter that extrudes sodium in exchange for external protons.</text>
</comment>
<reference evidence="14" key="1">
    <citation type="submission" date="2011-06" db="EMBL/GenBank/DDBJ databases">
        <title>The complete genome of chromosome of Runella slithyformis DSM 19594.</title>
        <authorList>
            <consortium name="US DOE Joint Genome Institute (JGI-PGF)"/>
            <person name="Lucas S."/>
            <person name="Han J."/>
            <person name="Lapidus A."/>
            <person name="Bruce D."/>
            <person name="Goodwin L."/>
            <person name="Pitluck S."/>
            <person name="Peters L."/>
            <person name="Kyrpides N."/>
            <person name="Mavromatis K."/>
            <person name="Ivanova N."/>
            <person name="Ovchinnikova G."/>
            <person name="Zhang X."/>
            <person name="Misra M."/>
            <person name="Detter J.C."/>
            <person name="Tapia R."/>
            <person name="Han C."/>
            <person name="Land M."/>
            <person name="Hauser L."/>
            <person name="Markowitz V."/>
            <person name="Cheng J.-F."/>
            <person name="Hugenholtz P."/>
            <person name="Woyke T."/>
            <person name="Wu D."/>
            <person name="Tindall B."/>
            <person name="Faehrich R."/>
            <person name="Brambilla E."/>
            <person name="Klenk H.-P."/>
            <person name="Eisen J.A."/>
        </authorList>
    </citation>
    <scope>NUCLEOTIDE SEQUENCE [LARGE SCALE GENOMIC DNA]</scope>
    <source>
        <strain evidence="14">ATCC 29530 / DSM 19594 / LMG 11500 / NCIMB 11436 / LSU 4</strain>
    </source>
</reference>
<evidence type="ECO:0000256" key="2">
    <source>
        <dbReference type="ARBA" id="ARBA00022448"/>
    </source>
</evidence>
<feature type="transmembrane region" description="Helical" evidence="10">
    <location>
        <begin position="6"/>
        <end position="23"/>
    </location>
</feature>
<sequence length="530" mass="59821">MIQENLLLIVSLLAAVSMLAMLSEKLKISYPILLVIAGLVIGIIPGIPIVSLHPDIVFLLFLPPILYAAAWNTSWRDFWAARRSISMLAFGLVFFTSTAVAVIAHLLIPDFPMALGFLLGGIISPPDAVAATSVLQGIKVPKRVVTILEGESLINDASSLIVFRFALAAVLTGRFTFMKATTDFFMVAGLGIAIGLAIANVLYAVHKFLPTTPSIDTALTVISPYLMYIAAEHYHFSGVMAVVSGGLFLSFRSHEIFSYNTRIQAYSVWESLIFILNGLVFILIGLQLPQIITGLEQYTWVELIFYSLIISIVTVIVRIVWVFSGSYLSCFLSNKERRMKWENDFLIAWSGMRGVVSLASALAVPLTLANGSAFPHRDLLLFVTFVVILFTLVFQGLSLSPIIRWLDIKEEENEEAEHEVVIRLRLAEAVLNHLQTNYADELNRIDAYTRIKDRYERMAEIANRRLMREEKEVVTPHFLPKYRRMLLELVTIRRNELYKLRNEKHYSDELLRTKEHELDLEEARLNEGRV</sequence>
<keyword evidence="7 10" id="KW-0406">Ion transport</keyword>
<dbReference type="PANTHER" id="PTHR10110">
    <property type="entry name" value="SODIUM/HYDROGEN EXCHANGER"/>
    <property type="match status" value="1"/>
</dbReference>
<feature type="transmembrane region" description="Helical" evidence="10">
    <location>
        <begin position="157"/>
        <end position="177"/>
    </location>
</feature>
<keyword evidence="10" id="KW-0050">Antiport</keyword>
<dbReference type="GO" id="GO:0051453">
    <property type="term" value="P:regulation of intracellular pH"/>
    <property type="evidence" value="ECO:0007669"/>
    <property type="project" value="TreeGrafter"/>
</dbReference>
<keyword evidence="5 10" id="KW-1133">Transmembrane helix</keyword>
<feature type="transmembrane region" description="Helical" evidence="10">
    <location>
        <begin position="272"/>
        <end position="292"/>
    </location>
</feature>
<evidence type="ECO:0000256" key="1">
    <source>
        <dbReference type="ARBA" id="ARBA00004651"/>
    </source>
</evidence>
<protein>
    <submittedName>
        <fullName evidence="13">Na+/H+ antiporter</fullName>
    </submittedName>
</protein>
<feature type="transmembrane region" description="Helical" evidence="10">
    <location>
        <begin position="56"/>
        <end position="75"/>
    </location>
</feature>
<keyword evidence="8 10" id="KW-0472">Membrane</keyword>
<evidence type="ECO:0000313" key="13">
    <source>
        <dbReference type="EMBL" id="AEI50945.1"/>
    </source>
</evidence>
<feature type="transmembrane region" description="Helical" evidence="10">
    <location>
        <begin position="225"/>
        <end position="251"/>
    </location>
</feature>
<proteinExistence type="inferred from homology"/>
<dbReference type="GO" id="GO:0098719">
    <property type="term" value="P:sodium ion import across plasma membrane"/>
    <property type="evidence" value="ECO:0007669"/>
    <property type="project" value="TreeGrafter"/>
</dbReference>
<evidence type="ECO:0000256" key="8">
    <source>
        <dbReference type="ARBA" id="ARBA00023136"/>
    </source>
</evidence>
<feature type="transmembrane region" description="Helical" evidence="10">
    <location>
        <begin position="184"/>
        <end position="205"/>
    </location>
</feature>
<evidence type="ECO:0000256" key="4">
    <source>
        <dbReference type="ARBA" id="ARBA00022692"/>
    </source>
</evidence>
<dbReference type="PANTHER" id="PTHR10110:SF86">
    <property type="entry name" value="SODIUM_HYDROGEN EXCHANGER 7"/>
    <property type="match status" value="1"/>
</dbReference>
<evidence type="ECO:0000313" key="14">
    <source>
        <dbReference type="Proteomes" id="UP000000493"/>
    </source>
</evidence>
<accession>A0A7U3ZPF6</accession>
<dbReference type="KEGG" id="rsi:Runsl_4625"/>
<evidence type="ECO:0000256" key="10">
    <source>
        <dbReference type="RuleBase" id="RU366002"/>
    </source>
</evidence>
<dbReference type="GO" id="GO:0015386">
    <property type="term" value="F:potassium:proton antiporter activity"/>
    <property type="evidence" value="ECO:0007669"/>
    <property type="project" value="TreeGrafter"/>
</dbReference>
<evidence type="ECO:0000256" key="5">
    <source>
        <dbReference type="ARBA" id="ARBA00022989"/>
    </source>
</evidence>